<evidence type="ECO:0000313" key="3">
    <source>
        <dbReference type="Proteomes" id="UP001215280"/>
    </source>
</evidence>
<evidence type="ECO:0000259" key="1">
    <source>
        <dbReference type="PROSITE" id="PS50879"/>
    </source>
</evidence>
<dbReference type="GO" id="GO:0004523">
    <property type="term" value="F:RNA-DNA hybrid ribonuclease activity"/>
    <property type="evidence" value="ECO:0007669"/>
    <property type="project" value="InterPro"/>
</dbReference>
<feature type="domain" description="RNase H type-1" evidence="1">
    <location>
        <begin position="51"/>
        <end position="186"/>
    </location>
</feature>
<evidence type="ECO:0000313" key="2">
    <source>
        <dbReference type="EMBL" id="KAJ7747119.1"/>
    </source>
</evidence>
<accession>A0AAD7N591</accession>
<keyword evidence="3" id="KW-1185">Reference proteome</keyword>
<reference evidence="2" key="1">
    <citation type="submission" date="2023-03" db="EMBL/GenBank/DDBJ databases">
        <title>Massive genome expansion in bonnet fungi (Mycena s.s.) driven by repeated elements and novel gene families across ecological guilds.</title>
        <authorList>
            <consortium name="Lawrence Berkeley National Laboratory"/>
            <person name="Harder C.B."/>
            <person name="Miyauchi S."/>
            <person name="Viragh M."/>
            <person name="Kuo A."/>
            <person name="Thoen E."/>
            <person name="Andreopoulos B."/>
            <person name="Lu D."/>
            <person name="Skrede I."/>
            <person name="Drula E."/>
            <person name="Henrissat B."/>
            <person name="Morin E."/>
            <person name="Kohler A."/>
            <person name="Barry K."/>
            <person name="LaButti K."/>
            <person name="Morin E."/>
            <person name="Salamov A."/>
            <person name="Lipzen A."/>
            <person name="Mereny Z."/>
            <person name="Hegedus B."/>
            <person name="Baldrian P."/>
            <person name="Stursova M."/>
            <person name="Weitz H."/>
            <person name="Taylor A."/>
            <person name="Grigoriev I.V."/>
            <person name="Nagy L.G."/>
            <person name="Martin F."/>
            <person name="Kauserud H."/>
        </authorList>
    </citation>
    <scope>NUCLEOTIDE SEQUENCE</scope>
    <source>
        <strain evidence="2">CBHHK188m</strain>
    </source>
</reference>
<organism evidence="2 3">
    <name type="scientific">Mycena maculata</name>
    <dbReference type="NCBI Taxonomy" id="230809"/>
    <lineage>
        <taxon>Eukaryota</taxon>
        <taxon>Fungi</taxon>
        <taxon>Dikarya</taxon>
        <taxon>Basidiomycota</taxon>
        <taxon>Agaricomycotina</taxon>
        <taxon>Agaricomycetes</taxon>
        <taxon>Agaricomycetidae</taxon>
        <taxon>Agaricales</taxon>
        <taxon>Marasmiineae</taxon>
        <taxon>Mycenaceae</taxon>
        <taxon>Mycena</taxon>
    </lineage>
</organism>
<dbReference type="AlphaFoldDB" id="A0AAD7N591"/>
<dbReference type="Gene3D" id="3.30.420.10">
    <property type="entry name" value="Ribonuclease H-like superfamily/Ribonuclease H"/>
    <property type="match status" value="1"/>
</dbReference>
<protein>
    <recommendedName>
        <fullName evidence="1">RNase H type-1 domain-containing protein</fullName>
    </recommendedName>
</protein>
<dbReference type="EMBL" id="JARJLG010000095">
    <property type="protein sequence ID" value="KAJ7747119.1"/>
    <property type="molecule type" value="Genomic_DNA"/>
</dbReference>
<dbReference type="SUPFAM" id="SSF53098">
    <property type="entry name" value="Ribonuclease H-like"/>
    <property type="match status" value="1"/>
</dbReference>
<gene>
    <name evidence="2" type="ORF">DFH07DRAFT_831203</name>
</gene>
<sequence>MRTSTAPWPLGMEPILPVYAAPWANSLPVTTVILPKDSALQALKTAMADKRRKHATWFTDGSLLEGRAGGAAVRVEDGKECERLMEPLGNGQVCDGEMVGLVCSTTKELRDECTCILCVADSQAVLQGILSTKPRSGQFRAILYDQLVRDAMLWHPHLTIVNMRTPAYIGTVGNELADDAAKEATAREPDPSLFVSLTSVRRHIHLLMLNSWDARWKITKAGVGLRAVDKSPPSLIPAPLYSSSSLSSKTSSNISQLCTGFVFLDADRAKSGFVDSAPCDACGNPFETRAHFLLECQSWEPACQLLYTTSRSAGLFGPLHVAPLPLPPKASKGAWESCRNHSPLLSNNVSVPFSLSHALYSHNLNRQKPLRFTSNTHTTITSHTRIATPNLLPFTVIPHFHFTYHSLPTIHLHR</sequence>
<dbReference type="InterPro" id="IPR012337">
    <property type="entry name" value="RNaseH-like_sf"/>
</dbReference>
<dbReference type="InterPro" id="IPR002156">
    <property type="entry name" value="RNaseH_domain"/>
</dbReference>
<comment type="caution">
    <text evidence="2">The sequence shown here is derived from an EMBL/GenBank/DDBJ whole genome shotgun (WGS) entry which is preliminary data.</text>
</comment>
<name>A0AAD7N591_9AGAR</name>
<dbReference type="GO" id="GO:0003676">
    <property type="term" value="F:nucleic acid binding"/>
    <property type="evidence" value="ECO:0007669"/>
    <property type="project" value="InterPro"/>
</dbReference>
<dbReference type="PROSITE" id="PS50879">
    <property type="entry name" value="RNASE_H_1"/>
    <property type="match status" value="1"/>
</dbReference>
<dbReference type="InterPro" id="IPR036397">
    <property type="entry name" value="RNaseH_sf"/>
</dbReference>
<dbReference type="Proteomes" id="UP001215280">
    <property type="component" value="Unassembled WGS sequence"/>
</dbReference>
<proteinExistence type="predicted"/>